<dbReference type="AlphaFoldDB" id="A0A8H4U7N6"/>
<name>A0A8H4U7N6_9HYPO</name>
<evidence type="ECO:0000313" key="2">
    <source>
        <dbReference type="Proteomes" id="UP000635477"/>
    </source>
</evidence>
<gene>
    <name evidence="1" type="ORF">FZEAL_9873</name>
</gene>
<evidence type="ECO:0000313" key="1">
    <source>
        <dbReference type="EMBL" id="KAF4971391.1"/>
    </source>
</evidence>
<reference evidence="1" key="2">
    <citation type="submission" date="2020-05" db="EMBL/GenBank/DDBJ databases">
        <authorList>
            <person name="Kim H.-S."/>
            <person name="Proctor R.H."/>
            <person name="Brown D.W."/>
        </authorList>
    </citation>
    <scope>NUCLEOTIDE SEQUENCE</scope>
    <source>
        <strain evidence="1">NRRL 22465</strain>
    </source>
</reference>
<sequence length="215" mass="24583">MAFNNLKRTFYEDNDRAAKRVCTEGQFQPQTMASTGADGEAQPQFQPQANACMQPTMSPTPMRPREVCVQYARILSQHEVSFNGSEAQAYLGGMPEFEYKLLLDDDDEIEAQVRLQGDRQIRVRQQLAAARGQQRAQTRAPGRRCCFADAFELERSLLEYGVVWEPLPDEYPVPRGFDAVYDRYRREGVAVCDTPQQKVFVHWLLAKANQQRLAN</sequence>
<proteinExistence type="predicted"/>
<keyword evidence="2" id="KW-1185">Reference proteome</keyword>
<dbReference type="EMBL" id="JABEYC010000972">
    <property type="protein sequence ID" value="KAF4971391.1"/>
    <property type="molecule type" value="Genomic_DNA"/>
</dbReference>
<comment type="caution">
    <text evidence="1">The sequence shown here is derived from an EMBL/GenBank/DDBJ whole genome shotgun (WGS) entry which is preliminary data.</text>
</comment>
<protein>
    <submittedName>
        <fullName evidence="1">Uncharacterized protein</fullName>
    </submittedName>
</protein>
<reference evidence="1" key="1">
    <citation type="journal article" date="2020" name="BMC Genomics">
        <title>Correction to: Identification and distribution of gene clusters required for synthesis of sphingolipid metabolism inhibitors in diverse species of the filamentous fungus Fusarium.</title>
        <authorList>
            <person name="Kim H.S."/>
            <person name="Lohmar J.M."/>
            <person name="Busman M."/>
            <person name="Brown D.W."/>
            <person name="Naumann T.A."/>
            <person name="Divon H.H."/>
            <person name="Lysoe E."/>
            <person name="Uhlig S."/>
            <person name="Proctor R.H."/>
        </authorList>
    </citation>
    <scope>NUCLEOTIDE SEQUENCE</scope>
    <source>
        <strain evidence="1">NRRL 22465</strain>
    </source>
</reference>
<organism evidence="1 2">
    <name type="scientific">Fusarium zealandicum</name>
    <dbReference type="NCBI Taxonomy" id="1053134"/>
    <lineage>
        <taxon>Eukaryota</taxon>
        <taxon>Fungi</taxon>
        <taxon>Dikarya</taxon>
        <taxon>Ascomycota</taxon>
        <taxon>Pezizomycotina</taxon>
        <taxon>Sordariomycetes</taxon>
        <taxon>Hypocreomycetidae</taxon>
        <taxon>Hypocreales</taxon>
        <taxon>Nectriaceae</taxon>
        <taxon>Fusarium</taxon>
        <taxon>Fusarium staphyleae species complex</taxon>
    </lineage>
</organism>
<accession>A0A8H4U7N6</accession>
<dbReference type="Proteomes" id="UP000635477">
    <property type="component" value="Unassembled WGS sequence"/>
</dbReference>